<dbReference type="PROSITE" id="PS50086">
    <property type="entry name" value="TBC_RABGAP"/>
    <property type="match status" value="1"/>
</dbReference>
<dbReference type="Pfam" id="PF00566">
    <property type="entry name" value="RabGAP-TBC"/>
    <property type="match status" value="1"/>
</dbReference>
<keyword evidence="5" id="KW-1185">Reference proteome</keyword>
<evidence type="ECO:0000256" key="1">
    <source>
        <dbReference type="ARBA" id="ARBA00022468"/>
    </source>
</evidence>
<sequence>MYTMCLPMTRVGKLQRKSNLRGKRIVTVYRVGGGVECPLIFQDGGMTKLFDELKKVCTVRQVPNSVDEFTIEDKNDIDDDFDIPLATQSSGTQRPGATAVGAPSAGAALRMSSSGSTAPETAAAGAPHTKRRMLVSDGAGGGGSDDYVDPNDFRKELYAERPAGSAGASSTGPLSPSPSSSEGSAAAHSSGPASAKAATPAKAGMMKSLLSFGANLTQRGSKIAGNVIHSVTSVADDLMRDESSGSGGDFEVVEPIAHVEELVPTIAHLTHRKAMREKVSRVDWDAGFAVAASPPKEKRMDPPAFNRLREKAYFGGVEDGLRAELWAYLLELYPVTSSIAERDAIDVAMQREYETMKLQWVSLSEEQEKRHSGFRERKTAIEKDVIRTDRFLPEFAQDDSPKLRQLHDCLMTYAMYNFDLGYCQGCQGMSDIMAVMALLYHEEWKIFAMFRQMMSLKCEGNFRNDVKSNMEKQLQAVEALVRRFAPALHQHLERHHAHGMTFCFRWLLILFKREFSVAETMLLWDVLISSPYTPQFEVFVTGALLRGLSGQVVEQSLTYDELLKFANALSGNIPVKDVIILAQEFYEVVTAHVAWKERLQGLGGGSGGGQSAAANAG</sequence>
<dbReference type="InterPro" id="IPR035969">
    <property type="entry name" value="Rab-GAP_TBC_sf"/>
</dbReference>
<dbReference type="OrthoDB" id="10264062at2759"/>
<dbReference type="SMART" id="SM00164">
    <property type="entry name" value="TBC"/>
    <property type="match status" value="1"/>
</dbReference>
<dbReference type="EMBL" id="CYKH01000199">
    <property type="protein sequence ID" value="CUE81812.1"/>
    <property type="molecule type" value="Genomic_DNA"/>
</dbReference>
<dbReference type="Gene3D" id="1.10.8.270">
    <property type="entry name" value="putative rabgap domain of human tbc1 domain family member 14 like domains"/>
    <property type="match status" value="1"/>
</dbReference>
<keyword evidence="1" id="KW-0343">GTPase activation</keyword>
<feature type="compositionally biased region" description="Polar residues" evidence="2">
    <location>
        <begin position="86"/>
        <end position="95"/>
    </location>
</feature>
<dbReference type="OMA" id="MSDIMAV"/>
<dbReference type="SUPFAM" id="SSF47923">
    <property type="entry name" value="Ypt/Rab-GAP domain of gyp1p"/>
    <property type="match status" value="2"/>
</dbReference>
<evidence type="ECO:0000259" key="3">
    <source>
        <dbReference type="PROSITE" id="PS50086"/>
    </source>
</evidence>
<dbReference type="AlphaFoldDB" id="A0A0S4INB4"/>
<protein>
    <recommendedName>
        <fullName evidence="3">Rab-GAP TBC domain-containing protein</fullName>
    </recommendedName>
</protein>
<name>A0A0S4INB4_BODSA</name>
<accession>A0A0S4INB4</accession>
<dbReference type="GO" id="GO:0005096">
    <property type="term" value="F:GTPase activator activity"/>
    <property type="evidence" value="ECO:0007669"/>
    <property type="project" value="UniProtKB-KW"/>
</dbReference>
<dbReference type="VEuPathDB" id="TriTrypDB:BSAL_56635"/>
<feature type="region of interest" description="Disordered" evidence="2">
    <location>
        <begin position="80"/>
        <end position="199"/>
    </location>
</feature>
<evidence type="ECO:0000313" key="5">
    <source>
        <dbReference type="Proteomes" id="UP000051952"/>
    </source>
</evidence>
<dbReference type="Proteomes" id="UP000051952">
    <property type="component" value="Unassembled WGS sequence"/>
</dbReference>
<dbReference type="Gene3D" id="1.10.472.80">
    <property type="entry name" value="Ypt/Rab-GAP domain of gyp1p, domain 3"/>
    <property type="match status" value="1"/>
</dbReference>
<evidence type="ECO:0000256" key="2">
    <source>
        <dbReference type="SAM" id="MobiDB-lite"/>
    </source>
</evidence>
<feature type="domain" description="Rab-GAP TBC" evidence="3">
    <location>
        <begin position="316"/>
        <end position="531"/>
    </location>
</feature>
<feature type="compositionally biased region" description="Low complexity" evidence="2">
    <location>
        <begin position="96"/>
        <end position="108"/>
    </location>
</feature>
<evidence type="ECO:0000313" key="4">
    <source>
        <dbReference type="EMBL" id="CUE81812.1"/>
    </source>
</evidence>
<proteinExistence type="predicted"/>
<dbReference type="PANTHER" id="PTHR22957:SF502">
    <property type="entry name" value="SMALL G PROTEIN SIGNALING MODULATOR 2-RELATED"/>
    <property type="match status" value="1"/>
</dbReference>
<organism evidence="4 5">
    <name type="scientific">Bodo saltans</name>
    <name type="common">Flagellated protozoan</name>
    <dbReference type="NCBI Taxonomy" id="75058"/>
    <lineage>
        <taxon>Eukaryota</taxon>
        <taxon>Discoba</taxon>
        <taxon>Euglenozoa</taxon>
        <taxon>Kinetoplastea</taxon>
        <taxon>Metakinetoplastina</taxon>
        <taxon>Eubodonida</taxon>
        <taxon>Bodonidae</taxon>
        <taxon>Bodo</taxon>
    </lineage>
</organism>
<gene>
    <name evidence="4" type="ORF">BSAL_56635</name>
</gene>
<dbReference type="PANTHER" id="PTHR22957">
    <property type="entry name" value="TBC1 DOMAIN FAMILY MEMBER GTPASE-ACTIVATING PROTEIN"/>
    <property type="match status" value="1"/>
</dbReference>
<reference evidence="5" key="1">
    <citation type="submission" date="2015-09" db="EMBL/GenBank/DDBJ databases">
        <authorList>
            <consortium name="Pathogen Informatics"/>
        </authorList>
    </citation>
    <scope>NUCLEOTIDE SEQUENCE [LARGE SCALE GENOMIC DNA]</scope>
    <source>
        <strain evidence="5">Lake Konstanz</strain>
    </source>
</reference>
<dbReference type="InterPro" id="IPR000195">
    <property type="entry name" value="Rab-GAP-TBC_dom"/>
</dbReference>
<feature type="compositionally biased region" description="Low complexity" evidence="2">
    <location>
        <begin position="162"/>
        <end position="199"/>
    </location>
</feature>